<dbReference type="InterPro" id="IPR006091">
    <property type="entry name" value="Acyl-CoA_Oxase/DH_mid-dom"/>
</dbReference>
<proteinExistence type="inferred from homology"/>
<dbReference type="InterPro" id="IPR006089">
    <property type="entry name" value="Acyl-CoA_DH_CS"/>
</dbReference>
<feature type="domain" description="Acyl-CoA dehydrogenase/oxidase N-terminal" evidence="8">
    <location>
        <begin position="10"/>
        <end position="121"/>
    </location>
</feature>
<dbReference type="InterPro" id="IPR013786">
    <property type="entry name" value="AcylCoA_DH/ox_N"/>
</dbReference>
<feature type="domain" description="Acyl-CoA dehydrogenase/oxidase C-terminal" evidence="6">
    <location>
        <begin position="233"/>
        <end position="383"/>
    </location>
</feature>
<protein>
    <submittedName>
        <fullName evidence="9">Acyl-CoA dehydrogenase family protein</fullName>
    </submittedName>
</protein>
<dbReference type="SUPFAM" id="SSF56645">
    <property type="entry name" value="Acyl-CoA dehydrogenase NM domain-like"/>
    <property type="match status" value="1"/>
</dbReference>
<dbReference type="Gene3D" id="2.40.110.10">
    <property type="entry name" value="Butyryl-CoA Dehydrogenase, subunit A, domain 2"/>
    <property type="match status" value="1"/>
</dbReference>
<evidence type="ECO:0000256" key="4">
    <source>
        <dbReference type="ARBA" id="ARBA00022827"/>
    </source>
</evidence>
<comment type="cofactor">
    <cofactor evidence="1 5">
        <name>FAD</name>
        <dbReference type="ChEBI" id="CHEBI:57692"/>
    </cofactor>
</comment>
<keyword evidence="4 5" id="KW-0274">FAD</keyword>
<evidence type="ECO:0000256" key="3">
    <source>
        <dbReference type="ARBA" id="ARBA00022630"/>
    </source>
</evidence>
<evidence type="ECO:0000259" key="7">
    <source>
        <dbReference type="Pfam" id="PF02770"/>
    </source>
</evidence>
<evidence type="ECO:0000256" key="1">
    <source>
        <dbReference type="ARBA" id="ARBA00001974"/>
    </source>
</evidence>
<keyword evidence="3 5" id="KW-0285">Flavoprotein</keyword>
<dbReference type="PANTHER" id="PTHR43884:SF12">
    <property type="entry name" value="ISOVALERYL-COA DEHYDROGENASE, MITOCHONDRIAL-RELATED"/>
    <property type="match status" value="1"/>
</dbReference>
<dbReference type="EMBL" id="JADBGI010000003">
    <property type="protein sequence ID" value="MBE2998014.1"/>
    <property type="molecule type" value="Genomic_DNA"/>
</dbReference>
<dbReference type="Proteomes" id="UP000806528">
    <property type="component" value="Unassembled WGS sequence"/>
</dbReference>
<keyword evidence="5" id="KW-0560">Oxidoreductase</keyword>
<dbReference type="PANTHER" id="PTHR43884">
    <property type="entry name" value="ACYL-COA DEHYDROGENASE"/>
    <property type="match status" value="1"/>
</dbReference>
<dbReference type="InterPro" id="IPR036250">
    <property type="entry name" value="AcylCo_DH-like_C"/>
</dbReference>
<dbReference type="PROSITE" id="PS00072">
    <property type="entry name" value="ACYL_COA_DH_1"/>
    <property type="match status" value="1"/>
</dbReference>
<accession>A0ABR9P2F1</accession>
<comment type="caution">
    <text evidence="9">The sequence shown here is derived from an EMBL/GenBank/DDBJ whole genome shotgun (WGS) entry which is preliminary data.</text>
</comment>
<dbReference type="Pfam" id="PF02771">
    <property type="entry name" value="Acyl-CoA_dh_N"/>
    <property type="match status" value="1"/>
</dbReference>
<dbReference type="SUPFAM" id="SSF47203">
    <property type="entry name" value="Acyl-CoA dehydrogenase C-terminal domain-like"/>
    <property type="match status" value="1"/>
</dbReference>
<evidence type="ECO:0000313" key="9">
    <source>
        <dbReference type="EMBL" id="MBE2998014.1"/>
    </source>
</evidence>
<evidence type="ECO:0000313" key="10">
    <source>
        <dbReference type="Proteomes" id="UP000806528"/>
    </source>
</evidence>
<dbReference type="RefSeq" id="WP_193120649.1">
    <property type="nucleotide sequence ID" value="NZ_JADBGI010000003.1"/>
</dbReference>
<dbReference type="PROSITE" id="PS00073">
    <property type="entry name" value="ACYL_COA_DH_2"/>
    <property type="match status" value="1"/>
</dbReference>
<dbReference type="InterPro" id="IPR046373">
    <property type="entry name" value="Acyl-CoA_Oxase/DH_mid-dom_sf"/>
</dbReference>
<dbReference type="Gene3D" id="1.20.140.10">
    <property type="entry name" value="Butyryl-CoA Dehydrogenase, subunit A, domain 3"/>
    <property type="match status" value="1"/>
</dbReference>
<evidence type="ECO:0000256" key="5">
    <source>
        <dbReference type="RuleBase" id="RU362125"/>
    </source>
</evidence>
<evidence type="ECO:0000259" key="8">
    <source>
        <dbReference type="Pfam" id="PF02771"/>
    </source>
</evidence>
<evidence type="ECO:0000256" key="2">
    <source>
        <dbReference type="ARBA" id="ARBA00009347"/>
    </source>
</evidence>
<dbReference type="InterPro" id="IPR037069">
    <property type="entry name" value="AcylCoA_DH/ox_N_sf"/>
</dbReference>
<dbReference type="InterPro" id="IPR009100">
    <property type="entry name" value="AcylCoA_DH/oxidase_NM_dom_sf"/>
</dbReference>
<dbReference type="PIRSF" id="PIRSF016578">
    <property type="entry name" value="HsaA"/>
    <property type="match status" value="1"/>
</dbReference>
<name>A0ABR9P2F1_9ACTN</name>
<sequence>MSDFDLFRTTEEHEELREAVRAVAEDKIAPHAAEVDDKSRFPQEALEALVATDFHAPHIGEQYDGVGADALATCIVIEEVARVCGSSSLIPAVNKLGTMPVILGGSEDIKQRYLPKVASGEAMFSYGLSEREAGSDTAAMRTQAVADGDDWILNGQKSWITNAGVSEYYTVLAVTDPDGKRGSNISAFVLHADDAGFTLGEPERKLGIKGSPTRELFFDDVRVPGDRIVGAPGEGLKIALRTLDHTRVTIGAQAVGIAQGALDHAVEYVKERKQFGKSIADFQGVQFMLADMAMKLETARQMVYTAAAKSERFDDDLPFYGAAAKCYASDAAMEITTDAVQLLGGAGYVKDFPVERMMRDAKITQIYEGTNQIQRMVMARQLLK</sequence>
<feature type="domain" description="Acyl-CoA oxidase/dehydrogenase middle" evidence="7">
    <location>
        <begin position="126"/>
        <end position="221"/>
    </location>
</feature>
<gene>
    <name evidence="9" type="ORF">IDM40_04720</name>
</gene>
<dbReference type="Pfam" id="PF02770">
    <property type="entry name" value="Acyl-CoA_dh_M"/>
    <property type="match status" value="1"/>
</dbReference>
<keyword evidence="10" id="KW-1185">Reference proteome</keyword>
<reference evidence="9 10" key="1">
    <citation type="submission" date="2020-09" db="EMBL/GenBank/DDBJ databases">
        <title>Diversity and distribution of actinomycetes associated with coral in the coast of Hainan.</title>
        <authorList>
            <person name="Li F."/>
        </authorList>
    </citation>
    <scope>NUCLEOTIDE SEQUENCE [LARGE SCALE GENOMIC DNA]</scope>
    <source>
        <strain evidence="9 10">HNM0947</strain>
    </source>
</reference>
<dbReference type="InterPro" id="IPR009075">
    <property type="entry name" value="AcylCo_DH/oxidase_C"/>
</dbReference>
<comment type="similarity">
    <text evidence="2 5">Belongs to the acyl-CoA dehydrogenase family.</text>
</comment>
<evidence type="ECO:0000259" key="6">
    <source>
        <dbReference type="Pfam" id="PF00441"/>
    </source>
</evidence>
<organism evidence="9 10">
    <name type="scientific">Nocardiopsis coralli</name>
    <dbReference type="NCBI Taxonomy" id="2772213"/>
    <lineage>
        <taxon>Bacteria</taxon>
        <taxon>Bacillati</taxon>
        <taxon>Actinomycetota</taxon>
        <taxon>Actinomycetes</taxon>
        <taxon>Streptosporangiales</taxon>
        <taxon>Nocardiopsidaceae</taxon>
        <taxon>Nocardiopsis</taxon>
    </lineage>
</organism>
<dbReference type="Pfam" id="PF00441">
    <property type="entry name" value="Acyl-CoA_dh_1"/>
    <property type="match status" value="1"/>
</dbReference>
<dbReference type="Gene3D" id="1.10.540.10">
    <property type="entry name" value="Acyl-CoA dehydrogenase/oxidase, N-terminal domain"/>
    <property type="match status" value="1"/>
</dbReference>